<dbReference type="NCBIfam" id="TIGR03618">
    <property type="entry name" value="Rv1155_F420"/>
    <property type="match status" value="1"/>
</dbReference>
<dbReference type="GO" id="GO:0005829">
    <property type="term" value="C:cytosol"/>
    <property type="evidence" value="ECO:0007669"/>
    <property type="project" value="TreeGrafter"/>
</dbReference>
<dbReference type="InterPro" id="IPR012349">
    <property type="entry name" value="Split_barrel_FMN-bd"/>
</dbReference>
<dbReference type="InterPro" id="IPR019920">
    <property type="entry name" value="F420-binding_dom_put"/>
</dbReference>
<proteinExistence type="predicted"/>
<dbReference type="GO" id="GO:0016627">
    <property type="term" value="F:oxidoreductase activity, acting on the CH-CH group of donors"/>
    <property type="evidence" value="ECO:0007669"/>
    <property type="project" value="TreeGrafter"/>
</dbReference>
<accession>A0A368T4Q8</accession>
<organism evidence="4 5">
    <name type="scientific">Marinitenerispora sediminis</name>
    <dbReference type="NCBI Taxonomy" id="1931232"/>
    <lineage>
        <taxon>Bacteria</taxon>
        <taxon>Bacillati</taxon>
        <taxon>Actinomycetota</taxon>
        <taxon>Actinomycetes</taxon>
        <taxon>Streptosporangiales</taxon>
        <taxon>Nocardiopsidaceae</taxon>
        <taxon>Marinitenerispora</taxon>
    </lineage>
</organism>
<dbReference type="InterPro" id="IPR052019">
    <property type="entry name" value="F420H2_bilvrd_red/Heme_oxyg"/>
</dbReference>
<dbReference type="Gene3D" id="2.30.110.10">
    <property type="entry name" value="Electron Transport, Fmn-binding Protein, Chain A"/>
    <property type="match status" value="1"/>
</dbReference>
<evidence type="ECO:0000313" key="5">
    <source>
        <dbReference type="Proteomes" id="UP000253318"/>
    </source>
</evidence>
<dbReference type="SUPFAM" id="SSF50475">
    <property type="entry name" value="FMN-binding split barrel"/>
    <property type="match status" value="1"/>
</dbReference>
<dbReference type="OrthoDB" id="1094370at2"/>
<gene>
    <name evidence="4" type="ORF">DEF24_13720</name>
</gene>
<name>A0A368T4Q8_9ACTN</name>
<dbReference type="AlphaFoldDB" id="A0A368T4Q8"/>
<sequence>MDTAAADRDRVPGSGPGPRPLGERELEGMLAAHHVGALAAIRRNGRPHLSTVVYDWDAAERTIRVSTTADRLKVRQLRADPRGALYVSSADFRSFVVAEGDAELSSVTGTPGDEVGRELLGMLRPALTGPAEQAAFLEHAVAERRLVIRLRVSRLYGAALDIPEEVVRALSNG</sequence>
<keyword evidence="1" id="KW-0560">Oxidoreductase</keyword>
<dbReference type="RefSeq" id="WP_114399021.1">
    <property type="nucleotide sequence ID" value="NZ_QEIM01000102.1"/>
</dbReference>
<evidence type="ECO:0000256" key="1">
    <source>
        <dbReference type="ARBA" id="ARBA00023002"/>
    </source>
</evidence>
<keyword evidence="5" id="KW-1185">Reference proteome</keyword>
<feature type="region of interest" description="Disordered" evidence="2">
    <location>
        <begin position="1"/>
        <end position="22"/>
    </location>
</feature>
<dbReference type="Proteomes" id="UP000253318">
    <property type="component" value="Unassembled WGS sequence"/>
</dbReference>
<dbReference type="EMBL" id="QEIN01000097">
    <property type="protein sequence ID" value="RCV58356.1"/>
    <property type="molecule type" value="Genomic_DNA"/>
</dbReference>
<dbReference type="Pfam" id="PF01243">
    <property type="entry name" value="PNPOx_N"/>
    <property type="match status" value="1"/>
</dbReference>
<dbReference type="PANTHER" id="PTHR35176">
    <property type="entry name" value="HEME OXYGENASE HI_0854-RELATED"/>
    <property type="match status" value="1"/>
</dbReference>
<protein>
    <submittedName>
        <fullName evidence="4">PPOX class F420-dependent oxidoreductase</fullName>
    </submittedName>
</protein>
<feature type="compositionally biased region" description="Basic and acidic residues" evidence="2">
    <location>
        <begin position="1"/>
        <end position="11"/>
    </location>
</feature>
<evidence type="ECO:0000259" key="3">
    <source>
        <dbReference type="Pfam" id="PF01243"/>
    </source>
</evidence>
<dbReference type="InterPro" id="IPR011576">
    <property type="entry name" value="Pyridox_Oxase_N"/>
</dbReference>
<evidence type="ECO:0000256" key="2">
    <source>
        <dbReference type="SAM" id="MobiDB-lite"/>
    </source>
</evidence>
<feature type="domain" description="Pyridoxamine 5'-phosphate oxidase N-terminal" evidence="3">
    <location>
        <begin position="25"/>
        <end position="105"/>
    </location>
</feature>
<dbReference type="GO" id="GO:0070967">
    <property type="term" value="F:coenzyme F420 binding"/>
    <property type="evidence" value="ECO:0007669"/>
    <property type="project" value="TreeGrafter"/>
</dbReference>
<evidence type="ECO:0000313" key="4">
    <source>
        <dbReference type="EMBL" id="RCV58356.1"/>
    </source>
</evidence>
<dbReference type="PANTHER" id="PTHR35176:SF2">
    <property type="entry name" value="F420H(2)-DEPENDENT REDUCTASE RV1155"/>
    <property type="match status" value="1"/>
</dbReference>
<comment type="caution">
    <text evidence="4">The sequence shown here is derived from an EMBL/GenBank/DDBJ whole genome shotgun (WGS) entry which is preliminary data.</text>
</comment>
<reference evidence="4 5" key="1">
    <citation type="submission" date="2018-04" db="EMBL/GenBank/DDBJ databases">
        <title>Novel actinobacteria from marine sediment.</title>
        <authorList>
            <person name="Ng Z.Y."/>
            <person name="Tan G.Y.A."/>
        </authorList>
    </citation>
    <scope>NUCLEOTIDE SEQUENCE [LARGE SCALE GENOMIC DNA]</scope>
    <source>
        <strain evidence="4 5">TPS81</strain>
    </source>
</reference>